<dbReference type="AlphaFoldDB" id="A0A4R9LWE2"/>
<evidence type="ECO:0000256" key="2">
    <source>
        <dbReference type="SAM" id="Phobius"/>
    </source>
</evidence>
<gene>
    <name evidence="3" type="primary">gspN</name>
    <name evidence="3" type="ORF">EHS15_14280</name>
</gene>
<reference evidence="3" key="1">
    <citation type="journal article" date="2019" name="PLoS Negl. Trop. Dis.">
        <title>Revisiting the worldwide diversity of Leptospira species in the environment.</title>
        <authorList>
            <person name="Vincent A.T."/>
            <person name="Schiettekatte O."/>
            <person name="Bourhy P."/>
            <person name="Veyrier F.J."/>
            <person name="Picardeau M."/>
        </authorList>
    </citation>
    <scope>NUCLEOTIDE SEQUENCE [LARGE SCALE GENOMIC DNA]</scope>
    <source>
        <strain evidence="3">201300427</strain>
    </source>
</reference>
<keyword evidence="2" id="KW-1133">Transmembrane helix</keyword>
<organism evidence="3 4">
    <name type="scientific">Leptospira idonii</name>
    <dbReference type="NCBI Taxonomy" id="1193500"/>
    <lineage>
        <taxon>Bacteria</taxon>
        <taxon>Pseudomonadati</taxon>
        <taxon>Spirochaetota</taxon>
        <taxon>Spirochaetia</taxon>
        <taxon>Leptospirales</taxon>
        <taxon>Leptospiraceae</taxon>
        <taxon>Leptospira</taxon>
    </lineage>
</organism>
<dbReference type="InterPro" id="IPR030925">
    <property type="entry name" value="T2SS_GspN_Lepto"/>
</dbReference>
<keyword evidence="2" id="KW-0812">Transmembrane</keyword>
<dbReference type="NCBIfam" id="TIGR04411">
    <property type="entry name" value="T2SS_GspN_Lepto"/>
    <property type="match status" value="1"/>
</dbReference>
<accession>A0A4R9LWE2</accession>
<dbReference type="OrthoDB" id="344479at2"/>
<dbReference type="Proteomes" id="UP000298058">
    <property type="component" value="Unassembled WGS sequence"/>
</dbReference>
<evidence type="ECO:0000256" key="1">
    <source>
        <dbReference type="SAM" id="MobiDB-lite"/>
    </source>
</evidence>
<dbReference type="RefSeq" id="WP_135761233.1">
    <property type="nucleotide sequence ID" value="NZ_RQHW01000047.1"/>
</dbReference>
<dbReference type="EMBL" id="RQHW01000047">
    <property type="protein sequence ID" value="TGN18550.1"/>
    <property type="molecule type" value="Genomic_DNA"/>
</dbReference>
<feature type="region of interest" description="Disordered" evidence="1">
    <location>
        <begin position="310"/>
        <end position="329"/>
    </location>
</feature>
<keyword evidence="4" id="KW-1185">Reference proteome</keyword>
<comment type="caution">
    <text evidence="3">The sequence shown here is derived from an EMBL/GenBank/DDBJ whole genome shotgun (WGS) entry which is preliminary data.</text>
</comment>
<proteinExistence type="predicted"/>
<protein>
    <submittedName>
        <fullName evidence="3">Type II secretion system protein GspN</fullName>
    </submittedName>
</protein>
<evidence type="ECO:0000313" key="3">
    <source>
        <dbReference type="EMBL" id="TGN18550.1"/>
    </source>
</evidence>
<keyword evidence="2" id="KW-0472">Membrane</keyword>
<feature type="transmembrane region" description="Helical" evidence="2">
    <location>
        <begin position="51"/>
        <end position="72"/>
    </location>
</feature>
<evidence type="ECO:0000313" key="4">
    <source>
        <dbReference type="Proteomes" id="UP000298058"/>
    </source>
</evidence>
<sequence length="329" mass="36495">MAKDKIKEPALEEEVLEDVLVQESLLEPDEDDLLSNDETEEEDKKLNSQKIFYLIGIGVLSFLLFVFITFPLNEIVRAFLTSSFKDTGILLEAKEIKFPIFGRKFFDSFAVRFPSGTVLKAEETSLSLSLLGLINYKLEGDADISFFKYEGGEWSVQIKSLQIPIKLSGLEDRITKWNGEGEIQFSGGKFFESMEIPLLGSLKGQEIKRGSFQFKIRSGKLSVEKGTIDSSVAKIQINGVIRLSDVITLSQLDLRVCFSLNEQFAKERQDIAGLFTLIPQENGRACVPIRGSVSSPKVDVPNFNQLGVAPIQTEESGNPSATEPAPANP</sequence>
<name>A0A4R9LWE2_9LEPT</name>